<sequence>MAMAAKNPEKTSFELGGVETQELFEKVASVPLRKSEADPNTCSYCQKPSIVSLKYCARCNAVRYCDANCQKLAWKGHKLECNLLKRKRRESCRCLGLNSLNLRGLLRDANWLFE</sequence>
<proteinExistence type="predicted"/>
<dbReference type="PROSITE" id="PS01360">
    <property type="entry name" value="ZF_MYND_1"/>
    <property type="match status" value="1"/>
</dbReference>
<keyword evidence="2 4" id="KW-0863">Zinc-finger</keyword>
<dbReference type="OrthoDB" id="3051232at2759"/>
<comment type="caution">
    <text evidence="6">The sequence shown here is derived from an EMBL/GenBank/DDBJ whole genome shotgun (WGS) entry which is preliminary data.</text>
</comment>
<dbReference type="InterPro" id="IPR002893">
    <property type="entry name" value="Znf_MYND"/>
</dbReference>
<feature type="domain" description="MYND-type" evidence="5">
    <location>
        <begin position="42"/>
        <end position="81"/>
    </location>
</feature>
<keyword evidence="3" id="KW-0862">Zinc</keyword>
<organism evidence="6 7">
    <name type="scientific">Rhizoclosmatium globosum</name>
    <dbReference type="NCBI Taxonomy" id="329046"/>
    <lineage>
        <taxon>Eukaryota</taxon>
        <taxon>Fungi</taxon>
        <taxon>Fungi incertae sedis</taxon>
        <taxon>Chytridiomycota</taxon>
        <taxon>Chytridiomycota incertae sedis</taxon>
        <taxon>Chytridiomycetes</taxon>
        <taxon>Chytridiales</taxon>
        <taxon>Chytriomycetaceae</taxon>
        <taxon>Rhizoclosmatium</taxon>
    </lineage>
</organism>
<dbReference type="AlphaFoldDB" id="A0A1Y2BD49"/>
<evidence type="ECO:0000259" key="5">
    <source>
        <dbReference type="PROSITE" id="PS50865"/>
    </source>
</evidence>
<evidence type="ECO:0000256" key="1">
    <source>
        <dbReference type="ARBA" id="ARBA00022723"/>
    </source>
</evidence>
<keyword evidence="1" id="KW-0479">Metal-binding</keyword>
<dbReference type="EMBL" id="MCGO01000071">
    <property type="protein sequence ID" value="ORY32417.1"/>
    <property type="molecule type" value="Genomic_DNA"/>
</dbReference>
<dbReference type="SUPFAM" id="SSF144232">
    <property type="entry name" value="HIT/MYND zinc finger-like"/>
    <property type="match status" value="1"/>
</dbReference>
<keyword evidence="7" id="KW-1185">Reference proteome</keyword>
<dbReference type="PROSITE" id="PS50865">
    <property type="entry name" value="ZF_MYND_2"/>
    <property type="match status" value="1"/>
</dbReference>
<dbReference type="Gene3D" id="6.10.140.2220">
    <property type="match status" value="1"/>
</dbReference>
<evidence type="ECO:0000313" key="6">
    <source>
        <dbReference type="EMBL" id="ORY32417.1"/>
    </source>
</evidence>
<evidence type="ECO:0000256" key="4">
    <source>
        <dbReference type="PROSITE-ProRule" id="PRU00134"/>
    </source>
</evidence>
<evidence type="ECO:0000256" key="3">
    <source>
        <dbReference type="ARBA" id="ARBA00022833"/>
    </source>
</evidence>
<protein>
    <recommendedName>
        <fullName evidence="5">MYND-type domain-containing protein</fullName>
    </recommendedName>
</protein>
<evidence type="ECO:0000313" key="7">
    <source>
        <dbReference type="Proteomes" id="UP000193642"/>
    </source>
</evidence>
<name>A0A1Y2BD49_9FUNG</name>
<accession>A0A1Y2BD49</accession>
<reference evidence="6 7" key="1">
    <citation type="submission" date="2016-07" db="EMBL/GenBank/DDBJ databases">
        <title>Pervasive Adenine N6-methylation of Active Genes in Fungi.</title>
        <authorList>
            <consortium name="DOE Joint Genome Institute"/>
            <person name="Mondo S.J."/>
            <person name="Dannebaum R.O."/>
            <person name="Kuo R.C."/>
            <person name="Labutti K."/>
            <person name="Haridas S."/>
            <person name="Kuo A."/>
            <person name="Salamov A."/>
            <person name="Ahrendt S.R."/>
            <person name="Lipzen A."/>
            <person name="Sullivan W."/>
            <person name="Andreopoulos W.B."/>
            <person name="Clum A."/>
            <person name="Lindquist E."/>
            <person name="Daum C."/>
            <person name="Ramamoorthy G.K."/>
            <person name="Gryganskyi A."/>
            <person name="Culley D."/>
            <person name="Magnuson J.K."/>
            <person name="James T.Y."/>
            <person name="O'Malley M.A."/>
            <person name="Stajich J.E."/>
            <person name="Spatafora J.W."/>
            <person name="Visel A."/>
            <person name="Grigoriev I.V."/>
        </authorList>
    </citation>
    <scope>NUCLEOTIDE SEQUENCE [LARGE SCALE GENOMIC DNA]</scope>
    <source>
        <strain evidence="6 7">JEL800</strain>
    </source>
</reference>
<gene>
    <name evidence="6" type="ORF">BCR33DRAFT_534887</name>
</gene>
<dbReference type="Pfam" id="PF01753">
    <property type="entry name" value="zf-MYND"/>
    <property type="match status" value="1"/>
</dbReference>
<evidence type="ECO:0000256" key="2">
    <source>
        <dbReference type="ARBA" id="ARBA00022771"/>
    </source>
</evidence>
<dbReference type="GO" id="GO:0008270">
    <property type="term" value="F:zinc ion binding"/>
    <property type="evidence" value="ECO:0007669"/>
    <property type="project" value="UniProtKB-KW"/>
</dbReference>
<dbReference type="Proteomes" id="UP000193642">
    <property type="component" value="Unassembled WGS sequence"/>
</dbReference>